<accession>A0A0E9RR90</accession>
<name>A0A0E9RR90_ANGAN</name>
<protein>
    <submittedName>
        <fullName evidence="1">Uncharacterized protein</fullName>
    </submittedName>
</protein>
<sequence>MTTHTERVSLPNVKGQLSQSLAGILFLINVNVLYAEPGDRCKVC</sequence>
<reference evidence="1" key="1">
    <citation type="submission" date="2014-11" db="EMBL/GenBank/DDBJ databases">
        <authorList>
            <person name="Amaro Gonzalez C."/>
        </authorList>
    </citation>
    <scope>NUCLEOTIDE SEQUENCE</scope>
</reference>
<dbReference type="EMBL" id="GBXM01077250">
    <property type="protein sequence ID" value="JAH31327.1"/>
    <property type="molecule type" value="Transcribed_RNA"/>
</dbReference>
<organism evidence="1">
    <name type="scientific">Anguilla anguilla</name>
    <name type="common">European freshwater eel</name>
    <name type="synonym">Muraena anguilla</name>
    <dbReference type="NCBI Taxonomy" id="7936"/>
    <lineage>
        <taxon>Eukaryota</taxon>
        <taxon>Metazoa</taxon>
        <taxon>Chordata</taxon>
        <taxon>Craniata</taxon>
        <taxon>Vertebrata</taxon>
        <taxon>Euteleostomi</taxon>
        <taxon>Actinopterygii</taxon>
        <taxon>Neopterygii</taxon>
        <taxon>Teleostei</taxon>
        <taxon>Anguilliformes</taxon>
        <taxon>Anguillidae</taxon>
        <taxon>Anguilla</taxon>
    </lineage>
</organism>
<proteinExistence type="predicted"/>
<dbReference type="AlphaFoldDB" id="A0A0E9RR90"/>
<evidence type="ECO:0000313" key="1">
    <source>
        <dbReference type="EMBL" id="JAH31327.1"/>
    </source>
</evidence>
<reference evidence="1" key="2">
    <citation type="journal article" date="2015" name="Fish Shellfish Immunol.">
        <title>Early steps in the European eel (Anguilla anguilla)-Vibrio vulnificus interaction in the gills: Role of the RtxA13 toxin.</title>
        <authorList>
            <person name="Callol A."/>
            <person name="Pajuelo D."/>
            <person name="Ebbesson L."/>
            <person name="Teles M."/>
            <person name="MacKenzie S."/>
            <person name="Amaro C."/>
        </authorList>
    </citation>
    <scope>NUCLEOTIDE SEQUENCE</scope>
</reference>